<evidence type="ECO:0000256" key="6">
    <source>
        <dbReference type="RuleBase" id="RU364089"/>
    </source>
</evidence>
<dbReference type="GO" id="GO:0070004">
    <property type="term" value="F:cysteine-type exopeptidase activity"/>
    <property type="evidence" value="ECO:0007669"/>
    <property type="project" value="InterPro"/>
</dbReference>
<evidence type="ECO:0000256" key="2">
    <source>
        <dbReference type="ARBA" id="ARBA00007225"/>
    </source>
</evidence>
<dbReference type="EC" id="3.4.-.-" evidence="6"/>
<evidence type="ECO:0000313" key="8">
    <source>
        <dbReference type="EMBL" id="MST79103.1"/>
    </source>
</evidence>
<keyword evidence="3 6" id="KW-0645">Protease</keyword>
<evidence type="ECO:0000256" key="4">
    <source>
        <dbReference type="ARBA" id="ARBA00022801"/>
    </source>
</evidence>
<accession>A0A844FLD8</accession>
<reference evidence="8 9" key="1">
    <citation type="submission" date="2019-08" db="EMBL/GenBank/DDBJ databases">
        <title>In-depth cultivation of the pig gut microbiome towards novel bacterial diversity and tailored functional studies.</title>
        <authorList>
            <person name="Wylensek D."/>
            <person name="Hitch T.C.A."/>
            <person name="Clavel T."/>
        </authorList>
    </citation>
    <scope>NUCLEOTIDE SEQUENCE [LARGE SCALE GENOMIC DNA]</scope>
    <source>
        <strain evidence="8 9">WCA-470BD-2E</strain>
    </source>
</reference>
<sequence>MQKPAECTTILVGKDATIDGSTMIARSEDGGSTIIPEAFITVNPEDQPKHYQSVISKQKIDDEDLLPNPMRYTSAPDASGKHGVWAAAGINEATVAMTATETITTNSRIQGIDPLVEEGGLGEEDFVTLTLPYIKSAREGVKRLGYLVEKYGTYEMNGSAFADHDEVWYIETIGGHHWAARRIPDDAYVAAPNRLNIDFFDFKDEENFMCSSDLLDLIEKYHLNPDYQGYNLRHIFGSSTIKDAHYNNPRAWYIHRYFDPEWEGTPADQDQPFITYAKKKISPEDIKFLESSHYQDTPYDVYSTTNTDAEKKLFRPIGINRNFETHILQIRNDVPEGLAGVQWLAFGPNTFNVFVPFYTNVTTTPASFQTGPKFDLSKIFWVNKLNAQLGDTNYKVYSALEQAFEEKTMAKLRKIENETDEAAKNLTGKDLQEKLEEANQKMADLAYKASVDLTGEMVETGHGLMKLKYDLLD</sequence>
<evidence type="ECO:0000256" key="1">
    <source>
        <dbReference type="ARBA" id="ARBA00001670"/>
    </source>
</evidence>
<dbReference type="PANTHER" id="PTHR12994">
    <property type="entry name" value="SECERNIN"/>
    <property type="match status" value="1"/>
</dbReference>
<dbReference type="Proteomes" id="UP000452141">
    <property type="component" value="Unassembled WGS sequence"/>
</dbReference>
<dbReference type="GO" id="GO:0016805">
    <property type="term" value="F:dipeptidase activity"/>
    <property type="evidence" value="ECO:0007669"/>
    <property type="project" value="UniProtKB-KW"/>
</dbReference>
<gene>
    <name evidence="8" type="ORF">FYJ61_01115</name>
</gene>
<dbReference type="PANTHER" id="PTHR12994:SF17">
    <property type="entry name" value="LD30995P"/>
    <property type="match status" value="1"/>
</dbReference>
<organism evidence="8 9">
    <name type="scientific">Lactobacillus equicursoris</name>
    <dbReference type="NCBI Taxonomy" id="420645"/>
    <lineage>
        <taxon>Bacteria</taxon>
        <taxon>Bacillati</taxon>
        <taxon>Bacillota</taxon>
        <taxon>Bacilli</taxon>
        <taxon>Lactobacillales</taxon>
        <taxon>Lactobacillaceae</taxon>
        <taxon>Lactobacillus</taxon>
    </lineage>
</organism>
<keyword evidence="4 6" id="KW-0378">Hydrolase</keyword>
<dbReference type="EMBL" id="VUMW01000002">
    <property type="protein sequence ID" value="MST79103.1"/>
    <property type="molecule type" value="Genomic_DNA"/>
</dbReference>
<dbReference type="AlphaFoldDB" id="A0A844FLD8"/>
<protein>
    <recommendedName>
        <fullName evidence="6">Dipeptidase</fullName>
        <ecNumber evidence="6">3.4.-.-</ecNumber>
    </recommendedName>
</protein>
<evidence type="ECO:0000256" key="3">
    <source>
        <dbReference type="ARBA" id="ARBA00022670"/>
    </source>
</evidence>
<name>A0A844FLD8_9LACO</name>
<keyword evidence="7" id="KW-0175">Coiled coil</keyword>
<dbReference type="InterPro" id="IPR047804">
    <property type="entry name" value="C69_dipept_A-like"/>
</dbReference>
<keyword evidence="5 6" id="KW-0224">Dipeptidase</keyword>
<comment type="similarity">
    <text evidence="2 6">Belongs to the peptidase C69 family.</text>
</comment>
<dbReference type="RefSeq" id="WP_154486269.1">
    <property type="nucleotide sequence ID" value="NZ_VUMW01000002.1"/>
</dbReference>
<dbReference type="Gene3D" id="3.60.60.10">
    <property type="entry name" value="Penicillin V Acylase, Chain A"/>
    <property type="match status" value="1"/>
</dbReference>
<proteinExistence type="inferred from homology"/>
<dbReference type="NCBIfam" id="NF033678">
    <property type="entry name" value="C69_fam_dipept"/>
    <property type="match status" value="1"/>
</dbReference>
<dbReference type="GO" id="GO:0006508">
    <property type="term" value="P:proteolysis"/>
    <property type="evidence" value="ECO:0007669"/>
    <property type="project" value="UniProtKB-KW"/>
</dbReference>
<feature type="coiled-coil region" evidence="7">
    <location>
        <begin position="405"/>
        <end position="448"/>
    </location>
</feature>
<dbReference type="Pfam" id="PF03577">
    <property type="entry name" value="Peptidase_C69"/>
    <property type="match status" value="1"/>
</dbReference>
<comment type="caution">
    <text evidence="8">The sequence shown here is derived from an EMBL/GenBank/DDBJ whole genome shotgun (WGS) entry which is preliminary data.</text>
</comment>
<evidence type="ECO:0000313" key="9">
    <source>
        <dbReference type="Proteomes" id="UP000452141"/>
    </source>
</evidence>
<evidence type="ECO:0000256" key="5">
    <source>
        <dbReference type="ARBA" id="ARBA00022997"/>
    </source>
</evidence>
<comment type="catalytic activity">
    <reaction evidence="1">
        <text>an L-aminoacyl-L-amino acid + H2O = 2 an L-alpha-amino acid</text>
        <dbReference type="Rhea" id="RHEA:48940"/>
        <dbReference type="ChEBI" id="CHEBI:15377"/>
        <dbReference type="ChEBI" id="CHEBI:59869"/>
        <dbReference type="ChEBI" id="CHEBI:77460"/>
        <dbReference type="EC" id="3.4.13.19"/>
    </reaction>
</comment>
<evidence type="ECO:0000256" key="7">
    <source>
        <dbReference type="SAM" id="Coils"/>
    </source>
</evidence>
<dbReference type="InterPro" id="IPR005322">
    <property type="entry name" value="Peptidase_C69"/>
</dbReference>